<feature type="domain" description="D-isomer specific 2-hydroxyacid dehydrogenase catalytic" evidence="5">
    <location>
        <begin position="10"/>
        <end position="316"/>
    </location>
</feature>
<dbReference type="EMBL" id="DXES01000080">
    <property type="protein sequence ID" value="HIX65343.1"/>
    <property type="molecule type" value="Genomic_DNA"/>
</dbReference>
<evidence type="ECO:0000256" key="1">
    <source>
        <dbReference type="ARBA" id="ARBA00005854"/>
    </source>
</evidence>
<evidence type="ECO:0000313" key="7">
    <source>
        <dbReference type="EMBL" id="HIX65343.1"/>
    </source>
</evidence>
<protein>
    <submittedName>
        <fullName evidence="7">D-2-hydroxyacid dehydrogenase</fullName>
    </submittedName>
</protein>
<dbReference type="PANTHER" id="PTHR43333">
    <property type="entry name" value="2-HACID_DH_C DOMAIN-CONTAINING PROTEIN"/>
    <property type="match status" value="1"/>
</dbReference>
<dbReference type="InterPro" id="IPR036291">
    <property type="entry name" value="NAD(P)-bd_dom_sf"/>
</dbReference>
<dbReference type="Pfam" id="PF02826">
    <property type="entry name" value="2-Hacid_dh_C"/>
    <property type="match status" value="1"/>
</dbReference>
<dbReference type="Gene3D" id="3.40.50.720">
    <property type="entry name" value="NAD(P)-binding Rossmann-like Domain"/>
    <property type="match status" value="2"/>
</dbReference>
<dbReference type="InterPro" id="IPR006140">
    <property type="entry name" value="D-isomer_DH_NAD-bd"/>
</dbReference>
<evidence type="ECO:0000259" key="6">
    <source>
        <dbReference type="Pfam" id="PF02826"/>
    </source>
</evidence>
<comment type="similarity">
    <text evidence="1 4">Belongs to the D-isomer specific 2-hydroxyacid dehydrogenase family.</text>
</comment>
<evidence type="ECO:0000256" key="4">
    <source>
        <dbReference type="RuleBase" id="RU003719"/>
    </source>
</evidence>
<evidence type="ECO:0000259" key="5">
    <source>
        <dbReference type="Pfam" id="PF00389"/>
    </source>
</evidence>
<keyword evidence="3" id="KW-0520">NAD</keyword>
<dbReference type="InterPro" id="IPR006139">
    <property type="entry name" value="D-isomer_2_OHA_DH_cat_dom"/>
</dbReference>
<evidence type="ECO:0000256" key="2">
    <source>
        <dbReference type="ARBA" id="ARBA00023002"/>
    </source>
</evidence>
<dbReference type="InterPro" id="IPR029753">
    <property type="entry name" value="D-isomer_DH_CS"/>
</dbReference>
<reference evidence="7" key="1">
    <citation type="journal article" date="2021" name="PeerJ">
        <title>Extensive microbial diversity within the chicken gut microbiome revealed by metagenomics and culture.</title>
        <authorList>
            <person name="Gilroy R."/>
            <person name="Ravi A."/>
            <person name="Getino M."/>
            <person name="Pursley I."/>
            <person name="Horton D.L."/>
            <person name="Alikhan N.F."/>
            <person name="Baker D."/>
            <person name="Gharbi K."/>
            <person name="Hall N."/>
            <person name="Watson M."/>
            <person name="Adriaenssens E.M."/>
            <person name="Foster-Nyarko E."/>
            <person name="Jarju S."/>
            <person name="Secka A."/>
            <person name="Antonio M."/>
            <person name="Oren A."/>
            <person name="Chaudhuri R.R."/>
            <person name="La Ragione R."/>
            <person name="Hildebrand F."/>
            <person name="Pallen M.J."/>
        </authorList>
    </citation>
    <scope>NUCLEOTIDE SEQUENCE</scope>
    <source>
        <strain evidence="7">CHK188-5543</strain>
    </source>
</reference>
<dbReference type="AlphaFoldDB" id="A0A9D1WQN5"/>
<dbReference type="SUPFAM" id="SSF51735">
    <property type="entry name" value="NAD(P)-binding Rossmann-fold domains"/>
    <property type="match status" value="1"/>
</dbReference>
<comment type="caution">
    <text evidence="7">The sequence shown here is derived from an EMBL/GenBank/DDBJ whole genome shotgun (WGS) entry which is preliminary data.</text>
</comment>
<dbReference type="Proteomes" id="UP000886800">
    <property type="component" value="Unassembled WGS sequence"/>
</dbReference>
<evidence type="ECO:0000313" key="8">
    <source>
        <dbReference type="Proteomes" id="UP000886800"/>
    </source>
</evidence>
<dbReference type="PROSITE" id="PS00671">
    <property type="entry name" value="D_2_HYDROXYACID_DH_3"/>
    <property type="match status" value="1"/>
</dbReference>
<keyword evidence="2 4" id="KW-0560">Oxidoreductase</keyword>
<proteinExistence type="inferred from homology"/>
<dbReference type="Pfam" id="PF00389">
    <property type="entry name" value="2-Hacid_dh"/>
    <property type="match status" value="1"/>
</dbReference>
<evidence type="ECO:0000256" key="3">
    <source>
        <dbReference type="ARBA" id="ARBA00023027"/>
    </source>
</evidence>
<dbReference type="CDD" id="cd05300">
    <property type="entry name" value="2-Hacid_dh_1"/>
    <property type="match status" value="1"/>
</dbReference>
<sequence>MRRMILSIAEIPENLLEMVKERTGESITVCEYRANTEKALQLVQEAEILLTWAFPVNEGLFDKIDDFKLGWIFALSVGVDHMPFQRLKEHGTVVSTIRGLSNSNVSEHILSLMLSFSRRLPLLFENQKKKLWDTSFPMDELYSRTLCIVGAGNIGVEVAKKAKAFGMRVIGVDLFPRELPEFDAMYGLEGKHTALAQADYVVTVVPLTPDTYHLIGAEDFAVMKETAIFLNTSRGDVIDEEALIRALEQKQIAGAGLDVFHTEPLGPESPLWGMKNVILTPHRAGDSCLMLDRAMELFAKSLLLYRKGEKLPNQLNLDKGY</sequence>
<accession>A0A9D1WQN5</accession>
<reference evidence="7" key="2">
    <citation type="submission" date="2021-04" db="EMBL/GenBank/DDBJ databases">
        <authorList>
            <person name="Gilroy R."/>
        </authorList>
    </citation>
    <scope>NUCLEOTIDE SEQUENCE</scope>
    <source>
        <strain evidence="7">CHK188-5543</strain>
    </source>
</reference>
<gene>
    <name evidence="7" type="ORF">H9736_03755</name>
</gene>
<dbReference type="PANTHER" id="PTHR43333:SF1">
    <property type="entry name" value="D-ISOMER SPECIFIC 2-HYDROXYACID DEHYDROGENASE NAD-BINDING DOMAIN-CONTAINING PROTEIN"/>
    <property type="match status" value="1"/>
</dbReference>
<name>A0A9D1WQN5_9FIRM</name>
<dbReference type="GO" id="GO:0051287">
    <property type="term" value="F:NAD binding"/>
    <property type="evidence" value="ECO:0007669"/>
    <property type="project" value="InterPro"/>
</dbReference>
<dbReference type="SUPFAM" id="SSF52283">
    <property type="entry name" value="Formate/glycerate dehydrogenase catalytic domain-like"/>
    <property type="match status" value="1"/>
</dbReference>
<organism evidence="7 8">
    <name type="scientific">Candidatus Anaerotruncus excrementipullorum</name>
    <dbReference type="NCBI Taxonomy" id="2838465"/>
    <lineage>
        <taxon>Bacteria</taxon>
        <taxon>Bacillati</taxon>
        <taxon>Bacillota</taxon>
        <taxon>Clostridia</taxon>
        <taxon>Eubacteriales</taxon>
        <taxon>Oscillospiraceae</taxon>
        <taxon>Anaerotruncus</taxon>
    </lineage>
</organism>
<feature type="domain" description="D-isomer specific 2-hydroxyacid dehydrogenase NAD-binding" evidence="6">
    <location>
        <begin position="110"/>
        <end position="284"/>
    </location>
</feature>
<dbReference type="GO" id="GO:0016616">
    <property type="term" value="F:oxidoreductase activity, acting on the CH-OH group of donors, NAD or NADP as acceptor"/>
    <property type="evidence" value="ECO:0007669"/>
    <property type="project" value="InterPro"/>
</dbReference>